<evidence type="ECO:0000256" key="1">
    <source>
        <dbReference type="SAM" id="Phobius"/>
    </source>
</evidence>
<keyword evidence="1" id="KW-0812">Transmembrane</keyword>
<evidence type="ECO:0000313" key="3">
    <source>
        <dbReference type="Proteomes" id="UP001201812"/>
    </source>
</evidence>
<feature type="transmembrane region" description="Helical" evidence="1">
    <location>
        <begin position="44"/>
        <end position="63"/>
    </location>
</feature>
<accession>A0AAD4MKK9</accession>
<keyword evidence="1" id="KW-1133">Transmembrane helix</keyword>
<organism evidence="2 3">
    <name type="scientific">Ditylenchus destructor</name>
    <dbReference type="NCBI Taxonomy" id="166010"/>
    <lineage>
        <taxon>Eukaryota</taxon>
        <taxon>Metazoa</taxon>
        <taxon>Ecdysozoa</taxon>
        <taxon>Nematoda</taxon>
        <taxon>Chromadorea</taxon>
        <taxon>Rhabditida</taxon>
        <taxon>Tylenchina</taxon>
        <taxon>Tylenchomorpha</taxon>
        <taxon>Sphaerularioidea</taxon>
        <taxon>Anguinidae</taxon>
        <taxon>Anguininae</taxon>
        <taxon>Ditylenchus</taxon>
    </lineage>
</organism>
<dbReference type="Proteomes" id="UP001201812">
    <property type="component" value="Unassembled WGS sequence"/>
</dbReference>
<keyword evidence="3" id="KW-1185">Reference proteome</keyword>
<gene>
    <name evidence="2" type="ORF">DdX_17919</name>
</gene>
<sequence length="80" mass="8816">MSIFVRNAVVAGIVFLAVSGLVQTYYDRYKDQIETIVKLDSTKVLAIACGIGVFAVFAMDKGIAQVPFLVLWRTPNIVLH</sequence>
<protein>
    <submittedName>
        <fullName evidence="2">Uncharacterized protein</fullName>
    </submittedName>
</protein>
<dbReference type="EMBL" id="JAKKPZ010000219">
    <property type="protein sequence ID" value="KAI1698425.1"/>
    <property type="molecule type" value="Genomic_DNA"/>
</dbReference>
<name>A0AAD4MKK9_9BILA</name>
<evidence type="ECO:0000313" key="2">
    <source>
        <dbReference type="EMBL" id="KAI1698425.1"/>
    </source>
</evidence>
<reference evidence="2" key="1">
    <citation type="submission" date="2022-01" db="EMBL/GenBank/DDBJ databases">
        <title>Genome Sequence Resource for Two Populations of Ditylenchus destructor, the Migratory Endoparasitic Phytonematode.</title>
        <authorList>
            <person name="Zhang H."/>
            <person name="Lin R."/>
            <person name="Xie B."/>
        </authorList>
    </citation>
    <scope>NUCLEOTIDE SEQUENCE</scope>
    <source>
        <strain evidence="2">BazhouSP</strain>
    </source>
</reference>
<dbReference type="AlphaFoldDB" id="A0AAD4MKK9"/>
<keyword evidence="1" id="KW-0472">Membrane</keyword>
<proteinExistence type="predicted"/>
<comment type="caution">
    <text evidence="2">The sequence shown here is derived from an EMBL/GenBank/DDBJ whole genome shotgun (WGS) entry which is preliminary data.</text>
</comment>